<keyword evidence="2" id="KW-0732">Signal</keyword>
<dbReference type="GO" id="GO:0004553">
    <property type="term" value="F:hydrolase activity, hydrolyzing O-glycosyl compounds"/>
    <property type="evidence" value="ECO:0007669"/>
    <property type="project" value="InterPro"/>
</dbReference>
<dbReference type="AlphaFoldDB" id="A0A2Z4GEH9"/>
<dbReference type="InterPro" id="IPR000757">
    <property type="entry name" value="Beta-glucanase-like"/>
</dbReference>
<feature type="domain" description="GH16" evidence="3">
    <location>
        <begin position="24"/>
        <end position="278"/>
    </location>
</feature>
<evidence type="ECO:0000256" key="1">
    <source>
        <dbReference type="ARBA" id="ARBA00006865"/>
    </source>
</evidence>
<dbReference type="PROSITE" id="PS51257">
    <property type="entry name" value="PROKAR_LIPOPROTEIN"/>
    <property type="match status" value="1"/>
</dbReference>
<evidence type="ECO:0000313" key="4">
    <source>
        <dbReference type="EMBL" id="AWV99580.1"/>
    </source>
</evidence>
<comment type="similarity">
    <text evidence="1">Belongs to the glycosyl hydrolase 16 family.</text>
</comment>
<evidence type="ECO:0000259" key="3">
    <source>
        <dbReference type="PROSITE" id="PS51762"/>
    </source>
</evidence>
<protein>
    <submittedName>
        <fullName evidence="4">Hydrolase</fullName>
    </submittedName>
</protein>
<evidence type="ECO:0000256" key="2">
    <source>
        <dbReference type="SAM" id="SignalP"/>
    </source>
</evidence>
<dbReference type="Gene3D" id="2.60.120.200">
    <property type="match status" value="1"/>
</dbReference>
<dbReference type="OrthoDB" id="9800955at2"/>
<dbReference type="CDD" id="cd00413">
    <property type="entry name" value="Glyco_hydrolase_16"/>
    <property type="match status" value="1"/>
</dbReference>
<organism evidence="4 5">
    <name type="scientific">Arcticibacterium luteifluviistationis</name>
    <dbReference type="NCBI Taxonomy" id="1784714"/>
    <lineage>
        <taxon>Bacteria</taxon>
        <taxon>Pseudomonadati</taxon>
        <taxon>Bacteroidota</taxon>
        <taxon>Cytophagia</taxon>
        <taxon>Cytophagales</taxon>
        <taxon>Leadbetterellaceae</taxon>
        <taxon>Arcticibacterium</taxon>
    </lineage>
</organism>
<dbReference type="Proteomes" id="UP000249873">
    <property type="component" value="Chromosome"/>
</dbReference>
<feature type="signal peptide" evidence="2">
    <location>
        <begin position="1"/>
        <end position="24"/>
    </location>
</feature>
<dbReference type="GO" id="GO:0005975">
    <property type="term" value="P:carbohydrate metabolic process"/>
    <property type="evidence" value="ECO:0007669"/>
    <property type="project" value="InterPro"/>
</dbReference>
<dbReference type="SUPFAM" id="SSF49899">
    <property type="entry name" value="Concanavalin A-like lectins/glucanases"/>
    <property type="match status" value="1"/>
</dbReference>
<name>A0A2Z4GEH9_9BACT</name>
<gene>
    <name evidence="4" type="ORF">DJ013_15950</name>
</gene>
<dbReference type="KEGG" id="als:DJ013_15950"/>
<dbReference type="RefSeq" id="WP_111372948.1">
    <property type="nucleotide sequence ID" value="NZ_CP029480.1"/>
</dbReference>
<dbReference type="PROSITE" id="PS51762">
    <property type="entry name" value="GH16_2"/>
    <property type="match status" value="1"/>
</dbReference>
<proteinExistence type="inferred from homology"/>
<keyword evidence="5" id="KW-1185">Reference proteome</keyword>
<keyword evidence="4" id="KW-0378">Hydrolase</keyword>
<dbReference type="InterPro" id="IPR013320">
    <property type="entry name" value="ConA-like_dom_sf"/>
</dbReference>
<sequence length="302" mass="34387">MAKQKSTSFAKISLFLTLALLGCAEEDGITAQQGKIMFDDFNYESSTDPILGNFGWTVRTGRGGPGESGTTWLEENIDFIDDEVIPDNKLLRLTSTTNGAGRNTYQAEIYHPQTYLEGTYAARIHFFDSPSEGIDGDEVNQTFFAISTLDYPLDSNYSELDFAEYLPNGGWGSGEPTFWMTSWETYQNSPYIQDSKTDEIDESFEGWHTVSATVGNGEIKYYIDGILRATHDGEYFPEQDMSITFNLWFIAGRLLDDTSTRSYQELVDWVYFSEDLEIDHTQIENKVTELRQKDIIRIDDFK</sequence>
<accession>A0A2Z4GEH9</accession>
<dbReference type="EMBL" id="CP029480">
    <property type="protein sequence ID" value="AWV99580.1"/>
    <property type="molecule type" value="Genomic_DNA"/>
</dbReference>
<feature type="chain" id="PRO_5016261913" evidence="2">
    <location>
        <begin position="25"/>
        <end position="302"/>
    </location>
</feature>
<reference evidence="4 5" key="1">
    <citation type="submission" date="2018-05" db="EMBL/GenBank/DDBJ databases">
        <title>Complete genome sequence of Arcticibacterium luteifluviistationis SM1504T, a cytophagaceae bacterium isolated from Arctic surface seawater.</title>
        <authorList>
            <person name="Li Y."/>
            <person name="Qin Q.-L."/>
        </authorList>
    </citation>
    <scope>NUCLEOTIDE SEQUENCE [LARGE SCALE GENOMIC DNA]</scope>
    <source>
        <strain evidence="4 5">SM1504</strain>
    </source>
</reference>
<evidence type="ECO:0000313" key="5">
    <source>
        <dbReference type="Proteomes" id="UP000249873"/>
    </source>
</evidence>